<feature type="non-terminal residue" evidence="1">
    <location>
        <position position="1"/>
    </location>
</feature>
<dbReference type="EMBL" id="JABFAB010238654">
    <property type="protein sequence ID" value="MBA0670914.1"/>
    <property type="molecule type" value="Genomic_DNA"/>
</dbReference>
<evidence type="ECO:0000313" key="2">
    <source>
        <dbReference type="Proteomes" id="UP000593573"/>
    </source>
</evidence>
<name>A0A7J8W8D3_9ROSI</name>
<dbReference type="OrthoDB" id="1727355at2759"/>
<comment type="caution">
    <text evidence="1">The sequence shown here is derived from an EMBL/GenBank/DDBJ whole genome shotgun (WGS) entry which is preliminary data.</text>
</comment>
<reference evidence="1 2" key="1">
    <citation type="journal article" date="2019" name="Genome Biol. Evol.">
        <title>Insights into the evolution of the New World diploid cottons (Gossypium, subgenus Houzingenia) based on genome sequencing.</title>
        <authorList>
            <person name="Grover C.E."/>
            <person name="Arick M.A. 2nd"/>
            <person name="Thrash A."/>
            <person name="Conover J.L."/>
            <person name="Sanders W.S."/>
            <person name="Peterson D.G."/>
            <person name="Frelichowski J.E."/>
            <person name="Scheffler J.A."/>
            <person name="Scheffler B.E."/>
            <person name="Wendel J.F."/>
        </authorList>
    </citation>
    <scope>NUCLEOTIDE SEQUENCE [LARGE SCALE GENOMIC DNA]</scope>
    <source>
        <strain evidence="1">57</strain>
        <tissue evidence="1">Leaf</tissue>
    </source>
</reference>
<dbReference type="Proteomes" id="UP000593573">
    <property type="component" value="Unassembled WGS sequence"/>
</dbReference>
<dbReference type="AlphaFoldDB" id="A0A7J8W8D3"/>
<gene>
    <name evidence="1" type="ORF">Goklo_023880</name>
</gene>
<evidence type="ECO:0000313" key="1">
    <source>
        <dbReference type="EMBL" id="MBA0670914.1"/>
    </source>
</evidence>
<protein>
    <submittedName>
        <fullName evidence="1">Uncharacterized protein</fullName>
    </submittedName>
</protein>
<organism evidence="1 2">
    <name type="scientific">Gossypium klotzschianum</name>
    <dbReference type="NCBI Taxonomy" id="34286"/>
    <lineage>
        <taxon>Eukaryota</taxon>
        <taxon>Viridiplantae</taxon>
        <taxon>Streptophyta</taxon>
        <taxon>Embryophyta</taxon>
        <taxon>Tracheophyta</taxon>
        <taxon>Spermatophyta</taxon>
        <taxon>Magnoliopsida</taxon>
        <taxon>eudicotyledons</taxon>
        <taxon>Gunneridae</taxon>
        <taxon>Pentapetalae</taxon>
        <taxon>rosids</taxon>
        <taxon>malvids</taxon>
        <taxon>Malvales</taxon>
        <taxon>Malvaceae</taxon>
        <taxon>Malvoideae</taxon>
        <taxon>Gossypium</taxon>
    </lineage>
</organism>
<accession>A0A7J8W8D3</accession>
<proteinExistence type="predicted"/>
<keyword evidence="2" id="KW-1185">Reference proteome</keyword>
<sequence>HSEEHLPSPRLTAPTGTELARVSSSSPVIIAHSTKELYERALPFFTHAILLDWAFAYCPRFSTAAPCGCPGCVSIPLWLII</sequence>